<evidence type="ECO:0000313" key="1">
    <source>
        <dbReference type="EMBL" id="CAG5055910.1"/>
    </source>
</evidence>
<gene>
    <name evidence="1" type="ORF">PAPOLLO_LOCUS26559</name>
</gene>
<comment type="caution">
    <text evidence="1">The sequence shown here is derived from an EMBL/GenBank/DDBJ whole genome shotgun (WGS) entry which is preliminary data.</text>
</comment>
<proteinExistence type="predicted"/>
<dbReference type="AlphaFoldDB" id="A0A8S3YB60"/>
<sequence>MSKLIKNLSNNKFREISIPPKLLIGGTSVTDTNEIYDCFNNFFSSIEAELAQKIPLQYHDNRIFTNVNVNNNDITLTAMALASVIELIKIINNLDPNTSSSIDTVNIKSILCVKNLIAPELIRRLNSCLEQLHVR</sequence>
<name>A0A8S3YB60_PARAO</name>
<accession>A0A8S3YB60</accession>
<protein>
    <submittedName>
        <fullName evidence="1">(apollo) hypothetical protein</fullName>
    </submittedName>
</protein>
<organism evidence="1 2">
    <name type="scientific">Parnassius apollo</name>
    <name type="common">Apollo butterfly</name>
    <name type="synonym">Papilio apollo</name>
    <dbReference type="NCBI Taxonomy" id="110799"/>
    <lineage>
        <taxon>Eukaryota</taxon>
        <taxon>Metazoa</taxon>
        <taxon>Ecdysozoa</taxon>
        <taxon>Arthropoda</taxon>
        <taxon>Hexapoda</taxon>
        <taxon>Insecta</taxon>
        <taxon>Pterygota</taxon>
        <taxon>Neoptera</taxon>
        <taxon>Endopterygota</taxon>
        <taxon>Lepidoptera</taxon>
        <taxon>Glossata</taxon>
        <taxon>Ditrysia</taxon>
        <taxon>Papilionoidea</taxon>
        <taxon>Papilionidae</taxon>
        <taxon>Parnassiinae</taxon>
        <taxon>Parnassini</taxon>
        <taxon>Parnassius</taxon>
        <taxon>Parnassius</taxon>
    </lineage>
</organism>
<dbReference type="Proteomes" id="UP000691718">
    <property type="component" value="Unassembled WGS sequence"/>
</dbReference>
<dbReference type="EMBL" id="CAJQZP010001593">
    <property type="protein sequence ID" value="CAG5055910.1"/>
    <property type="molecule type" value="Genomic_DNA"/>
</dbReference>
<dbReference type="OrthoDB" id="410381at2759"/>
<keyword evidence="2" id="KW-1185">Reference proteome</keyword>
<evidence type="ECO:0000313" key="2">
    <source>
        <dbReference type="Proteomes" id="UP000691718"/>
    </source>
</evidence>
<reference evidence="1" key="1">
    <citation type="submission" date="2021-04" db="EMBL/GenBank/DDBJ databases">
        <authorList>
            <person name="Tunstrom K."/>
        </authorList>
    </citation>
    <scope>NUCLEOTIDE SEQUENCE</scope>
</reference>